<reference evidence="3 4" key="1">
    <citation type="journal article" date="2023" name="Sci. Data">
        <title>Genome assembly of the Korean intertidal mud-creeper Batillaria attramentaria.</title>
        <authorList>
            <person name="Patra A.K."/>
            <person name="Ho P.T."/>
            <person name="Jun S."/>
            <person name="Lee S.J."/>
            <person name="Kim Y."/>
            <person name="Won Y.J."/>
        </authorList>
    </citation>
    <scope>NUCLEOTIDE SEQUENCE [LARGE SCALE GENOMIC DNA]</scope>
    <source>
        <strain evidence="3">Wonlab-2016</strain>
    </source>
</reference>
<dbReference type="InterPro" id="IPR001194">
    <property type="entry name" value="cDENN_dom"/>
</dbReference>
<dbReference type="PROSITE" id="PS50211">
    <property type="entry name" value="DENN"/>
    <property type="match status" value="1"/>
</dbReference>
<dbReference type="Pfam" id="PF03455">
    <property type="entry name" value="dDENN"/>
    <property type="match status" value="1"/>
</dbReference>
<feature type="non-terminal residue" evidence="3">
    <location>
        <position position="1"/>
    </location>
</feature>
<dbReference type="InterPro" id="IPR043153">
    <property type="entry name" value="DENN_C"/>
</dbReference>
<comment type="caution">
    <text evidence="3">The sequence shown here is derived from an EMBL/GenBank/DDBJ whole genome shotgun (WGS) entry which is preliminary data.</text>
</comment>
<feature type="domain" description="UDENN" evidence="2">
    <location>
        <begin position="130"/>
        <end position="493"/>
    </location>
</feature>
<dbReference type="Pfam" id="PF02141">
    <property type="entry name" value="DENN"/>
    <property type="match status" value="1"/>
</dbReference>
<name>A0ABD0JMR6_9CAEN</name>
<organism evidence="3 4">
    <name type="scientific">Batillaria attramentaria</name>
    <dbReference type="NCBI Taxonomy" id="370345"/>
    <lineage>
        <taxon>Eukaryota</taxon>
        <taxon>Metazoa</taxon>
        <taxon>Spiralia</taxon>
        <taxon>Lophotrochozoa</taxon>
        <taxon>Mollusca</taxon>
        <taxon>Gastropoda</taxon>
        <taxon>Caenogastropoda</taxon>
        <taxon>Sorbeoconcha</taxon>
        <taxon>Cerithioidea</taxon>
        <taxon>Batillariidae</taxon>
        <taxon>Batillaria</taxon>
    </lineage>
</organism>
<dbReference type="FunFam" id="3.40.50.11500:FF:000004">
    <property type="entry name" value="DENN domain-containing protein 2C isoform X1"/>
    <property type="match status" value="1"/>
</dbReference>
<dbReference type="SMART" id="SM00800">
    <property type="entry name" value="uDENN"/>
    <property type="match status" value="1"/>
</dbReference>
<feature type="region of interest" description="Disordered" evidence="1">
    <location>
        <begin position="1"/>
        <end position="34"/>
    </location>
</feature>
<dbReference type="Gene3D" id="3.30.450.200">
    <property type="match status" value="1"/>
</dbReference>
<sequence length="524" mass="59470">GDQSVNNNPVGRLKRVFGGPPTASALGPTPVKEQDIDKVSRKKMNLVRQKINQAYEALTVHFRRVSEDERDGMENAAAAEDQDSVDSESIVDACEIKRRVTYCSTVRLKTVQSVKKAREFMDKIYPQLFEYAVIVGLNPKTDDPGYEPYVIHKFPQTAKSNVSVPKFCFPDAEEFRPGSAAALSESYSFVLTNIDGGRLFGYCRRIQLLSEIEARRCKSLDHAQEMIAASFGRPMPKAGKVCHIRSLDDKGEMETIFLERPTDCRLTNVNYESLLSYLGTEKLIKVFASMLMERRLILCSRHLSILTQTIHALAALLYPFHWQHVYIPILPADMLDVCAAPTPFIIGILQSHLARVTSMDLEDVIIVDLDKKQVLRSAGDEMTLLPKKVQRALKTALNMCKIDSDAQSSQWLMVSEAFLRMFVETVGHFGQYISTQQDGTKTFQREQFMLGTPSKGIRQFLEWFTETQMFELFITMQLERQSWGNLFMSRLHEYKSQPESSHKGIGRRVKNIGKAIKTKLKEAT</sequence>
<dbReference type="SMART" id="SM00801">
    <property type="entry name" value="dDENN"/>
    <property type="match status" value="1"/>
</dbReference>
<dbReference type="SMART" id="SM00799">
    <property type="entry name" value="DENN"/>
    <property type="match status" value="1"/>
</dbReference>
<evidence type="ECO:0000313" key="3">
    <source>
        <dbReference type="EMBL" id="KAK7475960.1"/>
    </source>
</evidence>
<accession>A0ABD0JMR6</accession>
<dbReference type="InterPro" id="IPR005112">
    <property type="entry name" value="dDENN_dom"/>
</dbReference>
<dbReference type="InterPro" id="IPR037516">
    <property type="entry name" value="Tripartite_DENN"/>
</dbReference>
<dbReference type="PANTHER" id="PTHR15288:SF0">
    <property type="entry name" value="UDENN DOMAIN-CONTAINING PROTEIN"/>
    <property type="match status" value="1"/>
</dbReference>
<evidence type="ECO:0000313" key="4">
    <source>
        <dbReference type="Proteomes" id="UP001519460"/>
    </source>
</evidence>
<dbReference type="Gene3D" id="3.40.50.11500">
    <property type="match status" value="1"/>
</dbReference>
<dbReference type="AlphaFoldDB" id="A0ABD0JMR6"/>
<dbReference type="Pfam" id="PF03456">
    <property type="entry name" value="uDENN"/>
    <property type="match status" value="1"/>
</dbReference>
<gene>
    <name evidence="3" type="ORF">BaRGS_00032779</name>
</gene>
<proteinExistence type="predicted"/>
<dbReference type="InterPro" id="IPR051942">
    <property type="entry name" value="DENN_domain_containing_2"/>
</dbReference>
<evidence type="ECO:0000256" key="1">
    <source>
        <dbReference type="SAM" id="MobiDB-lite"/>
    </source>
</evidence>
<dbReference type="EMBL" id="JACVVK020000389">
    <property type="protein sequence ID" value="KAK7475960.1"/>
    <property type="molecule type" value="Genomic_DNA"/>
</dbReference>
<dbReference type="InterPro" id="IPR005113">
    <property type="entry name" value="uDENN_dom"/>
</dbReference>
<dbReference type="PANTHER" id="PTHR15288">
    <property type="entry name" value="DENN DOMAIN-CONTAINING PROTEIN 2"/>
    <property type="match status" value="1"/>
</dbReference>
<protein>
    <recommendedName>
        <fullName evidence="2">UDENN domain-containing protein</fullName>
    </recommendedName>
</protein>
<dbReference type="Proteomes" id="UP001519460">
    <property type="component" value="Unassembled WGS sequence"/>
</dbReference>
<keyword evidence="4" id="KW-1185">Reference proteome</keyword>
<evidence type="ECO:0000259" key="2">
    <source>
        <dbReference type="PROSITE" id="PS50211"/>
    </source>
</evidence>